<feature type="region of interest" description="Disordered" evidence="4">
    <location>
        <begin position="80"/>
        <end position="119"/>
    </location>
</feature>
<feature type="compositionally biased region" description="Low complexity" evidence="4">
    <location>
        <begin position="323"/>
        <end position="337"/>
    </location>
</feature>
<dbReference type="SUPFAM" id="SSF81383">
    <property type="entry name" value="F-box domain"/>
    <property type="match status" value="1"/>
</dbReference>
<feature type="compositionally biased region" description="Polar residues" evidence="4">
    <location>
        <begin position="55"/>
        <end position="64"/>
    </location>
</feature>
<feature type="compositionally biased region" description="Basic and acidic residues" evidence="4">
    <location>
        <begin position="305"/>
        <end position="322"/>
    </location>
</feature>
<dbReference type="HOGENOM" id="CLU_278380_0_0_1"/>
<feature type="region of interest" description="Disordered" evidence="4">
    <location>
        <begin position="34"/>
        <end position="64"/>
    </location>
</feature>
<feature type="domain" description="F-box" evidence="5">
    <location>
        <begin position="665"/>
        <end position="711"/>
    </location>
</feature>
<evidence type="ECO:0000313" key="6">
    <source>
        <dbReference type="EMBL" id="KIK29468.1"/>
    </source>
</evidence>
<keyword evidence="1 3" id="KW-0853">WD repeat</keyword>
<dbReference type="InterPro" id="IPR036322">
    <property type="entry name" value="WD40_repeat_dom_sf"/>
</dbReference>
<dbReference type="OrthoDB" id="19711at2759"/>
<dbReference type="CDD" id="cd00200">
    <property type="entry name" value="WD40"/>
    <property type="match status" value="1"/>
</dbReference>
<dbReference type="SUPFAM" id="SSF50978">
    <property type="entry name" value="WD40 repeat-like"/>
    <property type="match status" value="1"/>
</dbReference>
<dbReference type="InterPro" id="IPR001680">
    <property type="entry name" value="WD40_rpt"/>
</dbReference>
<feature type="repeat" description="WD" evidence="3">
    <location>
        <begin position="1048"/>
        <end position="1087"/>
    </location>
</feature>
<keyword evidence="2" id="KW-0677">Repeat</keyword>
<dbReference type="InterPro" id="IPR020472">
    <property type="entry name" value="WD40_PAC1"/>
</dbReference>
<dbReference type="Gene3D" id="1.20.1280.50">
    <property type="match status" value="1"/>
</dbReference>
<feature type="compositionally biased region" description="Low complexity" evidence="4">
    <location>
        <begin position="527"/>
        <end position="561"/>
    </location>
</feature>
<dbReference type="PANTHER" id="PTHR22847">
    <property type="entry name" value="WD40 REPEAT PROTEIN"/>
    <property type="match status" value="1"/>
</dbReference>
<feature type="repeat" description="WD" evidence="3">
    <location>
        <begin position="1088"/>
        <end position="1127"/>
    </location>
</feature>
<dbReference type="InterPro" id="IPR036047">
    <property type="entry name" value="F-box-like_dom_sf"/>
</dbReference>
<feature type="region of interest" description="Disordered" evidence="4">
    <location>
        <begin position="482"/>
        <end position="614"/>
    </location>
</feature>
<dbReference type="PANTHER" id="PTHR22847:SF745">
    <property type="entry name" value="F-BOX_WD REPEAT-CONTAINING PROTEIN 7"/>
    <property type="match status" value="1"/>
</dbReference>
<organism evidence="6 7">
    <name type="scientific">Pisolithus microcarpus 441</name>
    <dbReference type="NCBI Taxonomy" id="765257"/>
    <lineage>
        <taxon>Eukaryota</taxon>
        <taxon>Fungi</taxon>
        <taxon>Dikarya</taxon>
        <taxon>Basidiomycota</taxon>
        <taxon>Agaricomycotina</taxon>
        <taxon>Agaricomycetes</taxon>
        <taxon>Agaricomycetidae</taxon>
        <taxon>Boletales</taxon>
        <taxon>Sclerodermatineae</taxon>
        <taxon>Pisolithaceae</taxon>
        <taxon>Pisolithus</taxon>
    </lineage>
</organism>
<feature type="region of interest" description="Disordered" evidence="4">
    <location>
        <begin position="165"/>
        <end position="269"/>
    </location>
</feature>
<reference evidence="7" key="2">
    <citation type="submission" date="2015-01" db="EMBL/GenBank/DDBJ databases">
        <title>Evolutionary Origins and Diversification of the Mycorrhizal Mutualists.</title>
        <authorList>
            <consortium name="DOE Joint Genome Institute"/>
            <consortium name="Mycorrhizal Genomics Consortium"/>
            <person name="Kohler A."/>
            <person name="Kuo A."/>
            <person name="Nagy L.G."/>
            <person name="Floudas D."/>
            <person name="Copeland A."/>
            <person name="Barry K.W."/>
            <person name="Cichocki N."/>
            <person name="Veneault-Fourrey C."/>
            <person name="LaButti K."/>
            <person name="Lindquist E.A."/>
            <person name="Lipzen A."/>
            <person name="Lundell T."/>
            <person name="Morin E."/>
            <person name="Murat C."/>
            <person name="Riley R."/>
            <person name="Ohm R."/>
            <person name="Sun H."/>
            <person name="Tunlid A."/>
            <person name="Henrissat B."/>
            <person name="Grigoriev I.V."/>
            <person name="Hibbett D.S."/>
            <person name="Martin F."/>
        </authorList>
    </citation>
    <scope>NUCLEOTIDE SEQUENCE [LARGE SCALE GENOMIC DNA]</scope>
    <source>
        <strain evidence="7">441</strain>
    </source>
</reference>
<name>A0A0D0ABU3_9AGAM</name>
<evidence type="ECO:0000256" key="3">
    <source>
        <dbReference type="PROSITE-ProRule" id="PRU00221"/>
    </source>
</evidence>
<dbReference type="InterPro" id="IPR001810">
    <property type="entry name" value="F-box_dom"/>
</dbReference>
<reference evidence="6 7" key="1">
    <citation type="submission" date="2014-04" db="EMBL/GenBank/DDBJ databases">
        <authorList>
            <consortium name="DOE Joint Genome Institute"/>
            <person name="Kuo A."/>
            <person name="Kohler A."/>
            <person name="Costa M.D."/>
            <person name="Nagy L.G."/>
            <person name="Floudas D."/>
            <person name="Copeland A."/>
            <person name="Barry K.W."/>
            <person name="Cichocki N."/>
            <person name="Veneault-Fourrey C."/>
            <person name="LaButti K."/>
            <person name="Lindquist E.A."/>
            <person name="Lipzen A."/>
            <person name="Lundell T."/>
            <person name="Morin E."/>
            <person name="Murat C."/>
            <person name="Sun H."/>
            <person name="Tunlid A."/>
            <person name="Henrissat B."/>
            <person name="Grigoriev I.V."/>
            <person name="Hibbett D.S."/>
            <person name="Martin F."/>
            <person name="Nordberg H.P."/>
            <person name="Cantor M.N."/>
            <person name="Hua S.X."/>
        </authorList>
    </citation>
    <scope>NUCLEOTIDE SEQUENCE [LARGE SCALE GENOMIC DNA]</scope>
    <source>
        <strain evidence="6 7">441</strain>
    </source>
</reference>
<evidence type="ECO:0000256" key="4">
    <source>
        <dbReference type="SAM" id="MobiDB-lite"/>
    </source>
</evidence>
<dbReference type="STRING" id="765257.A0A0D0ABU3"/>
<keyword evidence="7" id="KW-1185">Reference proteome</keyword>
<feature type="repeat" description="WD" evidence="3">
    <location>
        <begin position="877"/>
        <end position="916"/>
    </location>
</feature>
<feature type="compositionally biased region" description="Low complexity" evidence="4">
    <location>
        <begin position="176"/>
        <end position="198"/>
    </location>
</feature>
<dbReference type="EMBL" id="KN833689">
    <property type="protein sequence ID" value="KIK29468.1"/>
    <property type="molecule type" value="Genomic_DNA"/>
</dbReference>
<dbReference type="InterPro" id="IPR019775">
    <property type="entry name" value="WD40_repeat_CS"/>
</dbReference>
<dbReference type="Gene3D" id="2.130.10.10">
    <property type="entry name" value="YVTN repeat-like/Quinoprotein amine dehydrogenase"/>
    <property type="match status" value="2"/>
</dbReference>
<dbReference type="Proteomes" id="UP000054018">
    <property type="component" value="Unassembled WGS sequence"/>
</dbReference>
<dbReference type="PROSITE" id="PS50181">
    <property type="entry name" value="FBOX"/>
    <property type="match status" value="1"/>
</dbReference>
<dbReference type="PRINTS" id="PR00320">
    <property type="entry name" value="GPROTEINBRPT"/>
</dbReference>
<feature type="region of interest" description="Disordered" evidence="4">
    <location>
        <begin position="425"/>
        <end position="444"/>
    </location>
</feature>
<feature type="region of interest" description="Disordered" evidence="4">
    <location>
        <begin position="303"/>
        <end position="347"/>
    </location>
</feature>
<dbReference type="AlphaFoldDB" id="A0A0D0ABU3"/>
<evidence type="ECO:0000256" key="2">
    <source>
        <dbReference type="ARBA" id="ARBA00022737"/>
    </source>
</evidence>
<protein>
    <recommendedName>
        <fullName evidence="5">F-box domain-containing protein</fullName>
    </recommendedName>
</protein>
<dbReference type="InterPro" id="IPR015943">
    <property type="entry name" value="WD40/YVTN_repeat-like_dom_sf"/>
</dbReference>
<feature type="compositionally biased region" description="Low complexity" evidence="4">
    <location>
        <begin position="212"/>
        <end position="238"/>
    </location>
</feature>
<accession>A0A0D0ABU3</accession>
<dbReference type="Pfam" id="PF00400">
    <property type="entry name" value="WD40"/>
    <property type="match status" value="6"/>
</dbReference>
<proteinExistence type="predicted"/>
<evidence type="ECO:0000256" key="1">
    <source>
        <dbReference type="ARBA" id="ARBA00022574"/>
    </source>
</evidence>
<dbReference type="SMART" id="SM00256">
    <property type="entry name" value="FBOX"/>
    <property type="match status" value="1"/>
</dbReference>
<evidence type="ECO:0000259" key="5">
    <source>
        <dbReference type="PROSITE" id="PS50181"/>
    </source>
</evidence>
<feature type="compositionally biased region" description="Pro residues" evidence="4">
    <location>
        <begin position="41"/>
        <end position="53"/>
    </location>
</feature>
<gene>
    <name evidence="6" type="ORF">PISMIDRAFT_483244</name>
</gene>
<dbReference type="PROSITE" id="PS50082">
    <property type="entry name" value="WD_REPEATS_2"/>
    <property type="match status" value="5"/>
</dbReference>
<sequence length="1228" mass="133372">MSTTPSTPQFNIASSGGCCTRVRMLTVGDDFVVDRTQQHPPSTPRPRTPPPVPTASQRCSTTPVTVDATHPQVPLALQGRRRSSTRLTLPPLAKPSTTAFVSSNPKSPGPQTGQHPASTSLSVTLNRTPMAAHCHYRPCTPPDAGLQTTPDGDDVFLTHVSSSMTRTMTPPRTDVPAGAPTSTTNTTTPPGQQIGTPAINPDLDFNISFGDTPGLTFSSASSSPTPSSSPSFVGSLGSDNGGGRLSPVGRMQGDCTRSHVATWGKGKARRVRTEPIFGFNPSPPTSCEDFASNVSWSVPRMKPKPLRERYTPRSDGGSDSRTTDVSSSGSESDQTTSPHARSRSNLGSMMKMVHPFGFIEQRYLPPPVPTPYYTAKSTPDPEFAPAILGTEPQAGPSRLPPIDTSVVSVTPPMHLSPEFPLAGDSETAPPHRLTVSPPPPSPAPTADFSMISPPNSPSFMEYCLSQYPVSARGPATLPFFRSHPTSTSSAGGLPGVFHRSPSGGRTRSLSLGKPRRSRPGISRLWESIASPSKSSSSPFESPNTSRPIDSTTTAASTSATSPRGKLAPVSGFSAVRTKSSPMRGVRRKLRERRGVKRVRQSSTPEVETDVDYGALDPLDGEEGELVGCTCSGWGDGACVCGYGYWEVYDYGGYVQEPKPARDPIPSCLTKLPPELFLHVLSYLPVRNVLAVASTCKAWRTLALDNSVWWGLWQVREGIPHLPSTVSGPCPDSGRRPLDSFGGFGRRYRGIKDEGVHGLSLNTPENEQDDRWDIPSGWAIDFDRANLMLRERACSDVFIRPEKLASVEENSQNDVTATNEDGHLAHNEEEGSPASAITYPTVSRESPLMLDWRRLYRDRTLLEQRWRDPEGEPHVLKIDGHRDSVYCLDFDSSRIITGSRDRTIKVWCIKTGKCIATFEGHTGSVLCLRFERDWDVGADGTVRGFMVSGSSDCTVCVWDLISVPVTPGERNSDLTVTHGSSKSKGAFPDVTTGTFGPPRRVSAELRHVLRGHTAGVLDLKMDERWIVTCSKDASMNVYDRKTLTLHTVLSGHGGPVNAVGLENGRAVSASGDGKMILWDVETGNCIRIFEGHEKGLACIEFKNDLILSGSNDCTIKLWRASTGECLHTFAGHTLLVRALYFEPKTGYIVSTSYDRSVRVWEWREPKPEESPDRNKSKGVGRLVREFRNLHTSHNFDVKFDVGKIVSTSHDQKIVVLDFSYGIEGAPLFV</sequence>
<dbReference type="SMART" id="SM00320">
    <property type="entry name" value="WD40"/>
    <property type="match status" value="7"/>
</dbReference>
<feature type="repeat" description="WD" evidence="3">
    <location>
        <begin position="1128"/>
        <end position="1169"/>
    </location>
</feature>
<dbReference type="Pfam" id="PF12937">
    <property type="entry name" value="F-box-like"/>
    <property type="match status" value="1"/>
</dbReference>
<feature type="compositionally biased region" description="Polar residues" evidence="4">
    <location>
        <begin position="95"/>
        <end position="119"/>
    </location>
</feature>
<feature type="compositionally biased region" description="Basic residues" evidence="4">
    <location>
        <begin position="584"/>
        <end position="599"/>
    </location>
</feature>
<feature type="repeat" description="WD" evidence="3">
    <location>
        <begin position="917"/>
        <end position="959"/>
    </location>
</feature>
<dbReference type="PROSITE" id="PS50294">
    <property type="entry name" value="WD_REPEATS_REGION"/>
    <property type="match status" value="3"/>
</dbReference>
<evidence type="ECO:0000313" key="7">
    <source>
        <dbReference type="Proteomes" id="UP000054018"/>
    </source>
</evidence>
<dbReference type="PROSITE" id="PS00678">
    <property type="entry name" value="WD_REPEATS_1"/>
    <property type="match status" value="2"/>
</dbReference>